<evidence type="ECO:0000313" key="1">
    <source>
        <dbReference type="Proteomes" id="UP000887575"/>
    </source>
</evidence>
<keyword evidence="1" id="KW-1185">Reference proteome</keyword>
<dbReference type="Proteomes" id="UP000887575">
    <property type="component" value="Unassembled WGS sequence"/>
</dbReference>
<name>A0AAF3EK95_9BILA</name>
<protein>
    <submittedName>
        <fullName evidence="2">Uncharacterized protein</fullName>
    </submittedName>
</protein>
<dbReference type="WBParaSite" id="MBELARI_LOCUS14402">
    <property type="protein sequence ID" value="MBELARI_LOCUS14402"/>
    <property type="gene ID" value="MBELARI_LOCUS14402"/>
</dbReference>
<dbReference type="AlphaFoldDB" id="A0AAF3EK95"/>
<reference evidence="2" key="1">
    <citation type="submission" date="2024-02" db="UniProtKB">
        <authorList>
            <consortium name="WormBaseParasite"/>
        </authorList>
    </citation>
    <scope>IDENTIFICATION</scope>
</reference>
<organism evidence="1 2">
    <name type="scientific">Mesorhabditis belari</name>
    <dbReference type="NCBI Taxonomy" id="2138241"/>
    <lineage>
        <taxon>Eukaryota</taxon>
        <taxon>Metazoa</taxon>
        <taxon>Ecdysozoa</taxon>
        <taxon>Nematoda</taxon>
        <taxon>Chromadorea</taxon>
        <taxon>Rhabditida</taxon>
        <taxon>Rhabditina</taxon>
        <taxon>Rhabditomorpha</taxon>
        <taxon>Rhabditoidea</taxon>
        <taxon>Rhabditidae</taxon>
        <taxon>Mesorhabditinae</taxon>
        <taxon>Mesorhabditis</taxon>
    </lineage>
</organism>
<sequence>MTAGPAVQKNVSYEWVLRVVEYIEAFLHKKGTYMENHGYLSENNRSMPFAHKLHDLGWRENWRHFLGLRRDRFFSRHVLLPASFPPTLINEEGRLESVNCEKIL</sequence>
<evidence type="ECO:0000313" key="2">
    <source>
        <dbReference type="WBParaSite" id="MBELARI_LOCUS14402"/>
    </source>
</evidence>
<accession>A0AAF3EK95</accession>
<proteinExistence type="predicted"/>